<dbReference type="Proteomes" id="UP000596661">
    <property type="component" value="Chromosome 4"/>
</dbReference>
<reference evidence="1" key="1">
    <citation type="submission" date="2018-11" db="EMBL/GenBank/DDBJ databases">
        <authorList>
            <person name="Grassa J C."/>
        </authorList>
    </citation>
    <scope>NUCLEOTIDE SEQUENCE [LARGE SCALE GENOMIC DNA]</scope>
</reference>
<dbReference type="EMBL" id="UZAU01000358">
    <property type="status" value="NOT_ANNOTATED_CDS"/>
    <property type="molecule type" value="Genomic_DNA"/>
</dbReference>
<dbReference type="Gramene" id="evm.model.04.409">
    <property type="protein sequence ID" value="cds.evm.model.04.409"/>
    <property type="gene ID" value="evm.TU.04.409"/>
</dbReference>
<protein>
    <submittedName>
        <fullName evidence="1">Uncharacterized protein</fullName>
    </submittedName>
</protein>
<dbReference type="PANTHER" id="PTHR15315">
    <property type="entry name" value="RING FINGER PROTEIN 41, 151"/>
    <property type="match status" value="1"/>
</dbReference>
<accession>A0A803PHC0</accession>
<dbReference type="GO" id="GO:0061630">
    <property type="term" value="F:ubiquitin protein ligase activity"/>
    <property type="evidence" value="ECO:0007669"/>
    <property type="project" value="TreeGrafter"/>
</dbReference>
<proteinExistence type="predicted"/>
<dbReference type="EnsemblPlants" id="evm.model.04.409">
    <property type="protein sequence ID" value="cds.evm.model.04.409"/>
    <property type="gene ID" value="evm.TU.04.409"/>
</dbReference>
<dbReference type="AlphaFoldDB" id="A0A803PHC0"/>
<dbReference type="GO" id="GO:0016567">
    <property type="term" value="P:protein ubiquitination"/>
    <property type="evidence" value="ECO:0007669"/>
    <property type="project" value="TreeGrafter"/>
</dbReference>
<sequence>MSIFLFLMAKQEFDLNYRNARSESCPFCRGCLKRVSSTDLWVLTSINDVIDAVTLAKENLRRFYLYIDNLRPFVAPDTHVMLFDYML</sequence>
<evidence type="ECO:0000313" key="1">
    <source>
        <dbReference type="EnsemblPlants" id="cds.evm.model.04.409"/>
    </source>
</evidence>
<name>A0A803PHC0_CANSA</name>
<organism evidence="1 2">
    <name type="scientific">Cannabis sativa</name>
    <name type="common">Hemp</name>
    <name type="synonym">Marijuana</name>
    <dbReference type="NCBI Taxonomy" id="3483"/>
    <lineage>
        <taxon>Eukaryota</taxon>
        <taxon>Viridiplantae</taxon>
        <taxon>Streptophyta</taxon>
        <taxon>Embryophyta</taxon>
        <taxon>Tracheophyta</taxon>
        <taxon>Spermatophyta</taxon>
        <taxon>Magnoliopsida</taxon>
        <taxon>eudicotyledons</taxon>
        <taxon>Gunneridae</taxon>
        <taxon>Pentapetalae</taxon>
        <taxon>rosids</taxon>
        <taxon>fabids</taxon>
        <taxon>Rosales</taxon>
        <taxon>Cannabaceae</taxon>
        <taxon>Cannabis</taxon>
    </lineage>
</organism>
<reference evidence="1" key="2">
    <citation type="submission" date="2021-03" db="UniProtKB">
        <authorList>
            <consortium name="EnsemblPlants"/>
        </authorList>
    </citation>
    <scope>IDENTIFICATION</scope>
</reference>
<evidence type="ECO:0000313" key="2">
    <source>
        <dbReference type="Proteomes" id="UP000596661"/>
    </source>
</evidence>
<dbReference type="PANTHER" id="PTHR15315:SF22">
    <property type="entry name" value="OS01G0905700 PROTEIN"/>
    <property type="match status" value="1"/>
</dbReference>
<keyword evidence="2" id="KW-1185">Reference proteome</keyword>